<dbReference type="GO" id="GO:0009706">
    <property type="term" value="C:chloroplast inner membrane"/>
    <property type="evidence" value="ECO:0007669"/>
    <property type="project" value="UniProtKB-SubCell"/>
</dbReference>
<evidence type="ECO:0000256" key="2">
    <source>
        <dbReference type="ARBA" id="ARBA00009596"/>
    </source>
</evidence>
<organism evidence="8 9">
    <name type="scientific">Striga hermonthica</name>
    <name type="common">Purple witchweed</name>
    <name type="synonym">Buchnera hermonthica</name>
    <dbReference type="NCBI Taxonomy" id="68872"/>
    <lineage>
        <taxon>Eukaryota</taxon>
        <taxon>Viridiplantae</taxon>
        <taxon>Streptophyta</taxon>
        <taxon>Embryophyta</taxon>
        <taxon>Tracheophyta</taxon>
        <taxon>Spermatophyta</taxon>
        <taxon>Magnoliopsida</taxon>
        <taxon>eudicotyledons</taxon>
        <taxon>Gunneridae</taxon>
        <taxon>Pentapetalae</taxon>
        <taxon>asterids</taxon>
        <taxon>lamiids</taxon>
        <taxon>Lamiales</taxon>
        <taxon>Orobanchaceae</taxon>
        <taxon>Buchnereae</taxon>
        <taxon>Striga</taxon>
    </lineage>
</organism>
<keyword evidence="6 7" id="KW-0472">Membrane</keyword>
<keyword evidence="3 7" id="KW-0812">Transmembrane</keyword>
<protein>
    <recommendedName>
        <fullName evidence="7">Protein TIC 20</fullName>
    </recommendedName>
</protein>
<keyword evidence="5 7" id="KW-1133">Transmembrane helix</keyword>
<reference evidence="8" key="1">
    <citation type="submission" date="2019-12" db="EMBL/GenBank/DDBJ databases">
        <authorList>
            <person name="Scholes J."/>
        </authorList>
    </citation>
    <scope>NUCLEOTIDE SEQUENCE</scope>
</reference>
<sequence length="212" mass="22880">MASSIPFLSLSIPLHHRNHRSAAVLLPPPPLRGFSSANTPIPAADRLTSAGSNFLPLLNDLQYGRFRSNLPPPPLRRRCLTKTSASSHTPVPAADRLISAASYFLPLFNGLQYGRFLFATYPIAAAPFEPLLPLLSLYHSALVLDVLLVLPVLLQRIIAPGRSGIALKLTAWAYSGLFVFVVACFVYGLVSSVLGKTPYLPLVAQAAGRQLD</sequence>
<comment type="caution">
    <text evidence="7">Lacks conserved residue(s) required for the propagation of feature annotation.</text>
</comment>
<comment type="subcellular location">
    <subcellularLocation>
        <location evidence="1">Plastid</location>
        <location evidence="1">Chloroplast inner membrane</location>
        <topology evidence="1">Multi-pass membrane protein</topology>
    </subcellularLocation>
    <subcellularLocation>
        <location evidence="7">Plastid</location>
        <location evidence="7">Chloroplast membrane</location>
        <topology evidence="7">Multi-pass membrane protein</topology>
    </subcellularLocation>
</comment>
<evidence type="ECO:0000256" key="4">
    <source>
        <dbReference type="ARBA" id="ARBA00022780"/>
    </source>
</evidence>
<comment type="caution">
    <text evidence="8">The sequence shown here is derived from an EMBL/GenBank/DDBJ whole genome shotgun (WGS) entry which is preliminary data.</text>
</comment>
<proteinExistence type="inferred from homology"/>
<name>A0A9N7NCT1_STRHE</name>
<feature type="transmembrane region" description="Helical" evidence="7">
    <location>
        <begin position="171"/>
        <end position="190"/>
    </location>
</feature>
<keyword evidence="7" id="KW-0150">Chloroplast</keyword>
<evidence type="ECO:0000256" key="3">
    <source>
        <dbReference type="ARBA" id="ARBA00022692"/>
    </source>
</evidence>
<evidence type="ECO:0000313" key="9">
    <source>
        <dbReference type="Proteomes" id="UP001153555"/>
    </source>
</evidence>
<evidence type="ECO:0000256" key="7">
    <source>
        <dbReference type="RuleBase" id="RU367003"/>
    </source>
</evidence>
<dbReference type="PANTHER" id="PTHR33510:SF5">
    <property type="entry name" value="PROTEIN TIC 20-II, CHLOROPLASTIC"/>
    <property type="match status" value="1"/>
</dbReference>
<keyword evidence="7" id="KW-0934">Plastid</keyword>
<dbReference type="Pfam" id="PF16166">
    <property type="entry name" value="TIC20"/>
    <property type="match status" value="1"/>
</dbReference>
<evidence type="ECO:0000256" key="5">
    <source>
        <dbReference type="ARBA" id="ARBA00022989"/>
    </source>
</evidence>
<dbReference type="Proteomes" id="UP001153555">
    <property type="component" value="Unassembled WGS sequence"/>
</dbReference>
<feature type="transmembrane region" description="Helical" evidence="7">
    <location>
        <begin position="137"/>
        <end position="159"/>
    </location>
</feature>
<keyword evidence="4" id="KW-1001">Plastid inner membrane</keyword>
<comment type="function">
    <text evidence="7">Involved in protein precursor import into chloroplasts.</text>
</comment>
<evidence type="ECO:0000256" key="6">
    <source>
        <dbReference type="ARBA" id="ARBA00023136"/>
    </source>
</evidence>
<evidence type="ECO:0000313" key="8">
    <source>
        <dbReference type="EMBL" id="CAA0831632.1"/>
    </source>
</evidence>
<evidence type="ECO:0000256" key="1">
    <source>
        <dbReference type="ARBA" id="ARBA00004478"/>
    </source>
</evidence>
<dbReference type="AlphaFoldDB" id="A0A9N7NCT1"/>
<accession>A0A9N7NCT1</accession>
<dbReference type="EMBL" id="CACSLK010027832">
    <property type="protein sequence ID" value="CAA0831632.1"/>
    <property type="molecule type" value="Genomic_DNA"/>
</dbReference>
<keyword evidence="9" id="KW-1185">Reference proteome</keyword>
<gene>
    <name evidence="8" type="ORF">SHERM_26977</name>
</gene>
<dbReference type="PANTHER" id="PTHR33510">
    <property type="entry name" value="PROTEIN TIC 20-II, CHLOROPLASTIC"/>
    <property type="match status" value="1"/>
</dbReference>
<comment type="similarity">
    <text evidence="2 7">Belongs to the Tic20 family.</text>
</comment>
<dbReference type="InterPro" id="IPR005691">
    <property type="entry name" value="Tic20"/>
</dbReference>
<dbReference type="OrthoDB" id="414558at2759"/>